<feature type="region of interest" description="Disordered" evidence="1">
    <location>
        <begin position="289"/>
        <end position="322"/>
    </location>
</feature>
<evidence type="ECO:0000313" key="2">
    <source>
        <dbReference type="EMBL" id="OEU13896.1"/>
    </source>
</evidence>
<protein>
    <submittedName>
        <fullName evidence="2">Uncharacterized protein</fullName>
    </submittedName>
</protein>
<name>A0A1E7F6W2_9STRA</name>
<feature type="compositionally biased region" description="Low complexity" evidence="1">
    <location>
        <begin position="1"/>
        <end position="16"/>
    </location>
</feature>
<proteinExistence type="predicted"/>
<sequence>MAPSDTPTTSTTCSSSHDTKAMEHQRVPPVLYSNSSTNENSNSSSVSVSVSGALSNISSNNITKRNRRVSFGFQQNAYFTPEQQLTTEERKNECWYSEVELNASREDARMAIQALHHQLQMDAAAAAAGTYNYTTGSETEDESSSSSSSSSSDCGSDDSSSTSSFDGSSTNSNNNNNSSWVLRCPQDKTKIVCLRGIEKYADAAAKYTGQKRLVRSVLQQQSLNNKDIHISLVSRMLSEPFKEVARYYAMKSADELDLSRKLEEEEQQEMERKQREEVASVLLLIMGMGQQQQQRQQQNDVPTSPSSTNLKMPISFSSPIVTPRGGSISTIPSLKRNSPTNCPSLCKRNVKRCIR</sequence>
<accession>A0A1E7F6W2</accession>
<dbReference type="AlphaFoldDB" id="A0A1E7F6W2"/>
<feature type="compositionally biased region" description="Low complexity" evidence="1">
    <location>
        <begin position="33"/>
        <end position="47"/>
    </location>
</feature>
<evidence type="ECO:0000256" key="1">
    <source>
        <dbReference type="SAM" id="MobiDB-lite"/>
    </source>
</evidence>
<feature type="compositionally biased region" description="Low complexity" evidence="1">
    <location>
        <begin position="144"/>
        <end position="179"/>
    </location>
</feature>
<dbReference type="OrthoDB" id="10573959at2759"/>
<gene>
    <name evidence="2" type="ORF">FRACYDRAFT_242250</name>
</gene>
<reference evidence="2 3" key="1">
    <citation type="submission" date="2016-09" db="EMBL/GenBank/DDBJ databases">
        <title>Extensive genetic diversity and differential bi-allelic expression allows diatom success in the polar Southern Ocean.</title>
        <authorList>
            <consortium name="DOE Joint Genome Institute"/>
            <person name="Mock T."/>
            <person name="Otillar R.P."/>
            <person name="Strauss J."/>
            <person name="Dupont C."/>
            <person name="Frickenhaus S."/>
            <person name="Maumus F."/>
            <person name="Mcmullan M."/>
            <person name="Sanges R."/>
            <person name="Schmutz J."/>
            <person name="Toseland A."/>
            <person name="Valas R."/>
            <person name="Veluchamy A."/>
            <person name="Ward B.J."/>
            <person name="Allen A."/>
            <person name="Barry K."/>
            <person name="Falciatore A."/>
            <person name="Ferrante M."/>
            <person name="Fortunato A.E."/>
            <person name="Gloeckner G."/>
            <person name="Gruber A."/>
            <person name="Hipkin R."/>
            <person name="Janech M."/>
            <person name="Kroth P."/>
            <person name="Leese F."/>
            <person name="Lindquist E."/>
            <person name="Lyon B.R."/>
            <person name="Martin J."/>
            <person name="Mayer C."/>
            <person name="Parker M."/>
            <person name="Quesneville H."/>
            <person name="Raymond J."/>
            <person name="Uhlig C."/>
            <person name="Valentin K.U."/>
            <person name="Worden A.Z."/>
            <person name="Armbrust E.V."/>
            <person name="Bowler C."/>
            <person name="Green B."/>
            <person name="Moulton V."/>
            <person name="Van Oosterhout C."/>
            <person name="Grigoriev I."/>
        </authorList>
    </citation>
    <scope>NUCLEOTIDE SEQUENCE [LARGE SCALE GENOMIC DNA]</scope>
    <source>
        <strain evidence="2 3">CCMP1102</strain>
    </source>
</reference>
<feature type="region of interest" description="Disordered" evidence="1">
    <location>
        <begin position="134"/>
        <end position="180"/>
    </location>
</feature>
<feature type="compositionally biased region" description="Polar residues" evidence="1">
    <location>
        <begin position="299"/>
        <end position="320"/>
    </location>
</feature>
<organism evidence="2 3">
    <name type="scientific">Fragilariopsis cylindrus CCMP1102</name>
    <dbReference type="NCBI Taxonomy" id="635003"/>
    <lineage>
        <taxon>Eukaryota</taxon>
        <taxon>Sar</taxon>
        <taxon>Stramenopiles</taxon>
        <taxon>Ochrophyta</taxon>
        <taxon>Bacillariophyta</taxon>
        <taxon>Bacillariophyceae</taxon>
        <taxon>Bacillariophycidae</taxon>
        <taxon>Bacillariales</taxon>
        <taxon>Bacillariaceae</taxon>
        <taxon>Fragilariopsis</taxon>
    </lineage>
</organism>
<evidence type="ECO:0000313" key="3">
    <source>
        <dbReference type="Proteomes" id="UP000095751"/>
    </source>
</evidence>
<feature type="compositionally biased region" description="Basic and acidic residues" evidence="1">
    <location>
        <begin position="17"/>
        <end position="26"/>
    </location>
</feature>
<dbReference type="InParanoid" id="A0A1E7F6W2"/>
<feature type="region of interest" description="Disordered" evidence="1">
    <location>
        <begin position="1"/>
        <end position="47"/>
    </location>
</feature>
<dbReference type="Proteomes" id="UP000095751">
    <property type="component" value="Unassembled WGS sequence"/>
</dbReference>
<keyword evidence="3" id="KW-1185">Reference proteome</keyword>
<dbReference type="EMBL" id="KV784361">
    <property type="protein sequence ID" value="OEU13896.1"/>
    <property type="molecule type" value="Genomic_DNA"/>
</dbReference>
<dbReference type="KEGG" id="fcy:FRACYDRAFT_242250"/>